<accession>A0A0E9TZ40</accession>
<dbReference type="InterPro" id="IPR005135">
    <property type="entry name" value="Endo/exonuclease/phosphatase"/>
</dbReference>
<evidence type="ECO:0000313" key="2">
    <source>
        <dbReference type="EMBL" id="JAH58003.1"/>
    </source>
</evidence>
<dbReference type="SUPFAM" id="SSF56219">
    <property type="entry name" value="DNase I-like"/>
    <property type="match status" value="1"/>
</dbReference>
<sequence>MAMKCASPVLFLTIFCPPKKSSGFIDDFTELLSKISTDFDCIVISGDFNIHIDNHTDTHARELISLLEAFGLSQHVSRPRQSFFSKIISENANNTHILFSTVDRLVNPPSLIARVAFHLKM</sequence>
<protein>
    <recommendedName>
        <fullName evidence="1">Endonuclease/exonuclease/phosphatase domain-containing protein</fullName>
    </recommendedName>
</protein>
<dbReference type="PANTHER" id="PTHR33776">
    <property type="entry name" value="ENDO/EXONUCLEASE/PHOSPHATASE DOMAIN-CONTAINING PROTEIN"/>
    <property type="match status" value="1"/>
</dbReference>
<name>A0A0E9TZ40_ANGAN</name>
<dbReference type="InterPro" id="IPR036691">
    <property type="entry name" value="Endo/exonu/phosph_ase_sf"/>
</dbReference>
<dbReference type="AlphaFoldDB" id="A0A0E9TZ40"/>
<dbReference type="Gene3D" id="3.60.10.10">
    <property type="entry name" value="Endonuclease/exonuclease/phosphatase"/>
    <property type="match status" value="1"/>
</dbReference>
<reference evidence="2" key="2">
    <citation type="journal article" date="2015" name="Fish Shellfish Immunol.">
        <title>Early steps in the European eel (Anguilla anguilla)-Vibrio vulnificus interaction in the gills: Role of the RtxA13 toxin.</title>
        <authorList>
            <person name="Callol A."/>
            <person name="Pajuelo D."/>
            <person name="Ebbesson L."/>
            <person name="Teles M."/>
            <person name="MacKenzie S."/>
            <person name="Amaro C."/>
        </authorList>
    </citation>
    <scope>NUCLEOTIDE SEQUENCE</scope>
</reference>
<dbReference type="GO" id="GO:0003824">
    <property type="term" value="F:catalytic activity"/>
    <property type="evidence" value="ECO:0007669"/>
    <property type="project" value="InterPro"/>
</dbReference>
<evidence type="ECO:0000259" key="1">
    <source>
        <dbReference type="Pfam" id="PF14529"/>
    </source>
</evidence>
<organism evidence="2">
    <name type="scientific">Anguilla anguilla</name>
    <name type="common">European freshwater eel</name>
    <name type="synonym">Muraena anguilla</name>
    <dbReference type="NCBI Taxonomy" id="7936"/>
    <lineage>
        <taxon>Eukaryota</taxon>
        <taxon>Metazoa</taxon>
        <taxon>Chordata</taxon>
        <taxon>Craniata</taxon>
        <taxon>Vertebrata</taxon>
        <taxon>Euteleostomi</taxon>
        <taxon>Actinopterygii</taxon>
        <taxon>Neopterygii</taxon>
        <taxon>Teleostei</taxon>
        <taxon>Anguilliformes</taxon>
        <taxon>Anguillidae</taxon>
        <taxon>Anguilla</taxon>
    </lineage>
</organism>
<reference evidence="2" key="1">
    <citation type="submission" date="2014-11" db="EMBL/GenBank/DDBJ databases">
        <authorList>
            <person name="Amaro Gonzalez C."/>
        </authorList>
    </citation>
    <scope>NUCLEOTIDE SEQUENCE</scope>
</reference>
<proteinExistence type="predicted"/>
<dbReference type="PANTHER" id="PTHR33776:SF3">
    <property type="entry name" value="PHD-TYPE DOMAIN-CONTAINING PROTEIN"/>
    <property type="match status" value="1"/>
</dbReference>
<dbReference type="Pfam" id="PF14529">
    <property type="entry name" value="Exo_endo_phos_2"/>
    <property type="match status" value="1"/>
</dbReference>
<feature type="domain" description="Endonuclease/exonuclease/phosphatase" evidence="1">
    <location>
        <begin position="10"/>
        <end position="79"/>
    </location>
</feature>
<dbReference type="EMBL" id="GBXM01050574">
    <property type="protein sequence ID" value="JAH58003.1"/>
    <property type="molecule type" value="Transcribed_RNA"/>
</dbReference>